<evidence type="ECO:0000313" key="8">
    <source>
        <dbReference type="Proteomes" id="UP000054495"/>
    </source>
</evidence>
<evidence type="ECO:0000313" key="7">
    <source>
        <dbReference type="EMBL" id="EPB66591.1"/>
    </source>
</evidence>
<comment type="subcellular location">
    <subcellularLocation>
        <location evidence="1">Membrane</location>
        <topology evidence="1">Multi-pass membrane protein</topology>
    </subcellularLocation>
</comment>
<dbReference type="PANTHER" id="PTHR16119:SF17">
    <property type="entry name" value="TRANSMEMBRANE PROTEIN 144"/>
    <property type="match status" value="1"/>
</dbReference>
<dbReference type="GO" id="GO:0015144">
    <property type="term" value="F:carbohydrate transmembrane transporter activity"/>
    <property type="evidence" value="ECO:0007669"/>
    <property type="project" value="InterPro"/>
</dbReference>
<dbReference type="Pfam" id="PF07857">
    <property type="entry name" value="TMEM144"/>
    <property type="match status" value="2"/>
</dbReference>
<comment type="similarity">
    <text evidence="2">Belongs to the TMEM144 family.</text>
</comment>
<dbReference type="InterPro" id="IPR010651">
    <property type="entry name" value="Sugar_transport"/>
</dbReference>
<feature type="transmembrane region" description="Helical" evidence="6">
    <location>
        <begin position="202"/>
        <end position="224"/>
    </location>
</feature>
<protein>
    <submittedName>
        <fullName evidence="7">Uncharacterized protein</fullName>
    </submittedName>
</protein>
<dbReference type="AlphaFoldDB" id="A0A0D6LA37"/>
<evidence type="ECO:0000256" key="2">
    <source>
        <dbReference type="ARBA" id="ARBA00005731"/>
    </source>
</evidence>
<name>A0A0D6LA37_9BILA</name>
<evidence type="ECO:0000256" key="5">
    <source>
        <dbReference type="ARBA" id="ARBA00023136"/>
    </source>
</evidence>
<keyword evidence="3 6" id="KW-0812">Transmembrane</keyword>
<feature type="transmembrane region" description="Helical" evidence="6">
    <location>
        <begin position="124"/>
        <end position="142"/>
    </location>
</feature>
<organism evidence="7 8">
    <name type="scientific">Ancylostoma ceylanicum</name>
    <dbReference type="NCBI Taxonomy" id="53326"/>
    <lineage>
        <taxon>Eukaryota</taxon>
        <taxon>Metazoa</taxon>
        <taxon>Ecdysozoa</taxon>
        <taxon>Nematoda</taxon>
        <taxon>Chromadorea</taxon>
        <taxon>Rhabditida</taxon>
        <taxon>Rhabditina</taxon>
        <taxon>Rhabditomorpha</taxon>
        <taxon>Strongyloidea</taxon>
        <taxon>Ancylostomatidae</taxon>
        <taxon>Ancylostomatinae</taxon>
        <taxon>Ancylostoma</taxon>
    </lineage>
</organism>
<dbReference type="PANTHER" id="PTHR16119">
    <property type="entry name" value="TRANSMEMBRANE PROTEIN 144"/>
    <property type="match status" value="1"/>
</dbReference>
<keyword evidence="5 6" id="KW-0472">Membrane</keyword>
<keyword evidence="4 6" id="KW-1133">Transmembrane helix</keyword>
<keyword evidence="8" id="KW-1185">Reference proteome</keyword>
<dbReference type="GO" id="GO:0016020">
    <property type="term" value="C:membrane"/>
    <property type="evidence" value="ECO:0007669"/>
    <property type="project" value="UniProtKB-SubCell"/>
</dbReference>
<feature type="transmembrane region" description="Helical" evidence="6">
    <location>
        <begin position="64"/>
        <end position="84"/>
    </location>
</feature>
<gene>
    <name evidence="7" type="ORF">ANCCEY_14319</name>
</gene>
<dbReference type="Proteomes" id="UP000054495">
    <property type="component" value="Unassembled WGS sequence"/>
</dbReference>
<proteinExistence type="inferred from homology"/>
<dbReference type="InterPro" id="IPR012435">
    <property type="entry name" value="TMEM144"/>
</dbReference>
<evidence type="ECO:0000256" key="1">
    <source>
        <dbReference type="ARBA" id="ARBA00004141"/>
    </source>
</evidence>
<dbReference type="EMBL" id="KE126035">
    <property type="protein sequence ID" value="EPB66591.1"/>
    <property type="molecule type" value="Genomic_DNA"/>
</dbReference>
<evidence type="ECO:0000256" key="3">
    <source>
        <dbReference type="ARBA" id="ARBA00022692"/>
    </source>
</evidence>
<reference evidence="7 8" key="1">
    <citation type="submission" date="2013-05" db="EMBL/GenBank/DDBJ databases">
        <title>Draft genome of the parasitic nematode Anyclostoma ceylanicum.</title>
        <authorList>
            <person name="Mitreva M."/>
        </authorList>
    </citation>
    <scope>NUCLEOTIDE SEQUENCE [LARGE SCALE GENOMIC DNA]</scope>
</reference>
<feature type="transmembrane region" description="Helical" evidence="6">
    <location>
        <begin position="90"/>
        <end position="112"/>
    </location>
</feature>
<accession>A0A0D6LA37</accession>
<sequence length="275" mass="30318">MEEQSNALGLIAAFLATVLYGSCYVPVRWFEAGDGLYFQWMMCIGQLISGVFVLALVDWPPIFPLAMLGGAFFAIGNALTITIMDGIGMAVGSLLWNTVTCIVGWAVSRFGLFGSLKKVPYDNVMNIVGVIVVCIGAVDLVSDDDDVLRSPSPRRMFFRHDKTSSDEGSTCALANQATATKASVKSQERRRNRGFEHNKDNIVAYPILAKAPGIVCAVWAILLFKEIKEQFQWAPESGEFRADVMDARVKRDVRLAQYSDTSIPKRQNKYSIGNL</sequence>
<evidence type="ECO:0000256" key="4">
    <source>
        <dbReference type="ARBA" id="ARBA00022989"/>
    </source>
</evidence>
<feature type="transmembrane region" description="Helical" evidence="6">
    <location>
        <begin position="37"/>
        <end position="57"/>
    </location>
</feature>
<evidence type="ECO:0000256" key="6">
    <source>
        <dbReference type="SAM" id="Phobius"/>
    </source>
</evidence>